<sequence>MKNIDFLLNKLRYVTDTKTDKELCKILNISYSTMDTWKNNDKIPEKRLYDISQKVNISFDELNRIMNKELNSINDLIKERDNFLENDIDLFKNLDDLNYSERIQVLKKHCIDYDIQITDIKNLRMLFFVEYLVNDAVKTNKTKELEKQVKELMLENDPRLKVDEQTTNLFYNFLEEQIKKFEAKFKKEN</sequence>
<evidence type="ECO:0000313" key="2">
    <source>
        <dbReference type="EMBL" id="MDN5064110.1"/>
    </source>
</evidence>
<name>A0AAW7PSU3_9BACT</name>
<accession>A0AAW7PSU3</accession>
<dbReference type="InterPro" id="IPR010982">
    <property type="entry name" value="Lambda_DNA-bd_dom_sf"/>
</dbReference>
<dbReference type="RefSeq" id="WP_301344627.1">
    <property type="nucleotide sequence ID" value="NZ_JAPZDB010000003.1"/>
</dbReference>
<gene>
    <name evidence="2" type="ORF">O8C91_07885</name>
</gene>
<dbReference type="AlphaFoldDB" id="A0AAW7PSU3"/>
<feature type="domain" description="Bacteriophage CI repressor N-terminal" evidence="1">
    <location>
        <begin position="9"/>
        <end position="62"/>
    </location>
</feature>
<dbReference type="GO" id="GO:0045892">
    <property type="term" value="P:negative regulation of DNA-templated transcription"/>
    <property type="evidence" value="ECO:0007669"/>
    <property type="project" value="InterPro"/>
</dbReference>
<organism evidence="2 3">
    <name type="scientific">Aliarcobacter butzleri</name>
    <dbReference type="NCBI Taxonomy" id="28197"/>
    <lineage>
        <taxon>Bacteria</taxon>
        <taxon>Pseudomonadati</taxon>
        <taxon>Campylobacterota</taxon>
        <taxon>Epsilonproteobacteria</taxon>
        <taxon>Campylobacterales</taxon>
        <taxon>Arcobacteraceae</taxon>
        <taxon>Aliarcobacter</taxon>
    </lineage>
</organism>
<dbReference type="InterPro" id="IPR010744">
    <property type="entry name" value="Phage_CI_N"/>
</dbReference>
<evidence type="ECO:0000313" key="3">
    <source>
        <dbReference type="Proteomes" id="UP001171529"/>
    </source>
</evidence>
<comment type="caution">
    <text evidence="2">The sequence shown here is derived from an EMBL/GenBank/DDBJ whole genome shotgun (WGS) entry which is preliminary data.</text>
</comment>
<dbReference type="Gene3D" id="1.10.260.40">
    <property type="entry name" value="lambda repressor-like DNA-binding domains"/>
    <property type="match status" value="1"/>
</dbReference>
<dbReference type="Proteomes" id="UP001171529">
    <property type="component" value="Unassembled WGS sequence"/>
</dbReference>
<evidence type="ECO:0000259" key="1">
    <source>
        <dbReference type="Pfam" id="PF07022"/>
    </source>
</evidence>
<dbReference type="Pfam" id="PF07022">
    <property type="entry name" value="Phage_CI_repr"/>
    <property type="match status" value="1"/>
</dbReference>
<proteinExistence type="predicted"/>
<protein>
    <submittedName>
        <fullName evidence="2">Helix-turn-helix domain-containing protein</fullName>
    </submittedName>
</protein>
<dbReference type="EMBL" id="JAPZDC010000005">
    <property type="protein sequence ID" value="MDN5064110.1"/>
    <property type="molecule type" value="Genomic_DNA"/>
</dbReference>
<dbReference type="GO" id="GO:0003677">
    <property type="term" value="F:DNA binding"/>
    <property type="evidence" value="ECO:0007669"/>
    <property type="project" value="InterPro"/>
</dbReference>
<reference evidence="2" key="2">
    <citation type="journal article" date="2023" name="Microorganisms">
        <title>Genomic Characterization of Arcobacter butzleri Strains Isolated from Various Sources in Lithuania.</title>
        <authorList>
            <person name="Uljanovas D."/>
            <person name="Golz G."/>
            <person name="Fleischmann S."/>
            <person name="Kudirkiene E."/>
            <person name="Kasetiene N."/>
            <person name="Grineviciene A."/>
            <person name="Tamuleviciene E."/>
            <person name="Aksomaitiene J."/>
            <person name="Alter T."/>
            <person name="Malakauskas M."/>
        </authorList>
    </citation>
    <scope>NUCLEOTIDE SEQUENCE</scope>
    <source>
        <strain evidence="2">RCM39</strain>
    </source>
</reference>
<reference evidence="2" key="1">
    <citation type="submission" date="2022-12" db="EMBL/GenBank/DDBJ databases">
        <authorList>
            <person name="Uljanovas D."/>
        </authorList>
    </citation>
    <scope>NUCLEOTIDE SEQUENCE</scope>
    <source>
        <strain evidence="2">RCM39</strain>
    </source>
</reference>